<sequence>MIMVTGATGTVGREVVRLLAAKGVETAAVTRDPAAGALAGGGRPVVGDPSSPQSLAPALDGVQALLLSPRAVGGASAELLALAARYGVRRVVVLSAVTVEYGGGYRRFAEEFERVEDAARASGLPWTFLRCADFDANSLAWAPQIRATGLARGVYADAATSPIHQRDIAEIAVRALLDPAHGGRAYAITGPESLTQRDRARLIGEAIGREVAFEEIPPEALRRAMLAQGLPQDVPDRLIGYAAACLAEPGPTTDTVEQLLGRPALTFATWAAEHAAAFRS</sequence>
<reference evidence="2 3" key="1">
    <citation type="submission" date="2022-06" db="EMBL/GenBank/DDBJ databases">
        <title>Sequencing the genomes of 1000 actinobacteria strains.</title>
        <authorList>
            <person name="Klenk H.-P."/>
        </authorList>
    </citation>
    <scope>NUCLEOTIDE SEQUENCE [LARGE SCALE GENOMIC DNA]</scope>
    <source>
        <strain evidence="2 3">DSM 41656</strain>
    </source>
</reference>
<dbReference type="Gene3D" id="3.90.25.10">
    <property type="entry name" value="UDP-galactose 4-epimerase, domain 1"/>
    <property type="match status" value="1"/>
</dbReference>
<keyword evidence="3" id="KW-1185">Reference proteome</keyword>
<dbReference type="PANTHER" id="PTHR43162:SF1">
    <property type="entry name" value="PRESTALK A DIFFERENTIATION PROTEIN A"/>
    <property type="match status" value="1"/>
</dbReference>
<evidence type="ECO:0000259" key="1">
    <source>
        <dbReference type="Pfam" id="PF13460"/>
    </source>
</evidence>
<accession>A0ABT1J869</accession>
<dbReference type="SUPFAM" id="SSF51735">
    <property type="entry name" value="NAD(P)-binding Rossmann-fold domains"/>
    <property type="match status" value="1"/>
</dbReference>
<dbReference type="Pfam" id="PF13460">
    <property type="entry name" value="NAD_binding_10"/>
    <property type="match status" value="1"/>
</dbReference>
<protein>
    <submittedName>
        <fullName evidence="2">Uncharacterized protein YbjT (DUF2867 family)</fullName>
    </submittedName>
</protein>
<dbReference type="Proteomes" id="UP001206483">
    <property type="component" value="Unassembled WGS sequence"/>
</dbReference>
<dbReference type="RefSeq" id="WP_253803668.1">
    <property type="nucleotide sequence ID" value="NZ_BAAAUB010000017.1"/>
</dbReference>
<dbReference type="PANTHER" id="PTHR43162">
    <property type="match status" value="1"/>
</dbReference>
<dbReference type="InterPro" id="IPR051604">
    <property type="entry name" value="Ergot_Alk_Oxidoreductase"/>
</dbReference>
<name>A0ABT1J869_9ACTN</name>
<dbReference type="InterPro" id="IPR016040">
    <property type="entry name" value="NAD(P)-bd_dom"/>
</dbReference>
<comment type="caution">
    <text evidence="2">The sequence shown here is derived from an EMBL/GenBank/DDBJ whole genome shotgun (WGS) entry which is preliminary data.</text>
</comment>
<proteinExistence type="predicted"/>
<dbReference type="Gene3D" id="3.40.50.720">
    <property type="entry name" value="NAD(P)-binding Rossmann-like Domain"/>
    <property type="match status" value="1"/>
</dbReference>
<evidence type="ECO:0000313" key="2">
    <source>
        <dbReference type="EMBL" id="MCP2313625.1"/>
    </source>
</evidence>
<dbReference type="EMBL" id="JAMZDX010000007">
    <property type="protein sequence ID" value="MCP2313625.1"/>
    <property type="molecule type" value="Genomic_DNA"/>
</dbReference>
<organism evidence="2 3">
    <name type="scientific">Kitasatospora paracochleata</name>
    <dbReference type="NCBI Taxonomy" id="58354"/>
    <lineage>
        <taxon>Bacteria</taxon>
        <taxon>Bacillati</taxon>
        <taxon>Actinomycetota</taxon>
        <taxon>Actinomycetes</taxon>
        <taxon>Kitasatosporales</taxon>
        <taxon>Streptomycetaceae</taxon>
        <taxon>Kitasatospora</taxon>
    </lineage>
</organism>
<dbReference type="InterPro" id="IPR036291">
    <property type="entry name" value="NAD(P)-bd_dom_sf"/>
</dbReference>
<feature type="domain" description="NAD(P)-binding" evidence="1">
    <location>
        <begin position="6"/>
        <end position="179"/>
    </location>
</feature>
<gene>
    <name evidence="2" type="ORF">FHR36_006824</name>
</gene>
<evidence type="ECO:0000313" key="3">
    <source>
        <dbReference type="Proteomes" id="UP001206483"/>
    </source>
</evidence>